<dbReference type="PANTHER" id="PTHR12959">
    <property type="entry name" value="GPI TRANSAMIDASE COMPONENT PIG-T-RELATED"/>
    <property type="match status" value="1"/>
</dbReference>
<evidence type="ECO:0000313" key="3">
    <source>
        <dbReference type="EMBL" id="EDO08303.1"/>
    </source>
</evidence>
<comment type="caution">
    <text evidence="3">The sequence shown here is derived from an EMBL/GenBank/DDBJ whole genome shotgun (WGS) entry which is preliminary data.</text>
</comment>
<name>A7AP19_BABBO</name>
<dbReference type="GO" id="GO:0016255">
    <property type="term" value="P:attachment of GPI anchor to protein"/>
    <property type="evidence" value="ECO:0007669"/>
    <property type="project" value="InterPro"/>
</dbReference>
<reference evidence="4" key="2">
    <citation type="journal article" date="2020" name="Data Brief">
        <title>Transcriptome dataset of Babesia bovis life stages within vertebrate and invertebrate hosts.</title>
        <authorList>
            <person name="Ueti M.W."/>
            <person name="Johnson W.C."/>
            <person name="Kappmeyer L.S."/>
            <person name="Herndon D.R."/>
            <person name="Mousel M.R."/>
            <person name="Reif K.E."/>
            <person name="Taus N.S."/>
            <person name="Ifeonu O.O."/>
            <person name="Silva J.C."/>
            <person name="Suarez C.E."/>
            <person name="Brayton K.A."/>
        </authorList>
    </citation>
    <scope>NUCLEOTIDE SEQUENCE [LARGE SCALE GENOMIC DNA]</scope>
</reference>
<dbReference type="InterPro" id="IPR007245">
    <property type="entry name" value="PIG-T"/>
</dbReference>
<dbReference type="STRING" id="5865.A7AP19"/>
<dbReference type="Pfam" id="PF04113">
    <property type="entry name" value="Gpi16"/>
    <property type="match status" value="1"/>
</dbReference>
<keyword evidence="1" id="KW-0812">Transmembrane</keyword>
<organism evidence="3 4">
    <name type="scientific">Babesia bovis</name>
    <dbReference type="NCBI Taxonomy" id="5865"/>
    <lineage>
        <taxon>Eukaryota</taxon>
        <taxon>Sar</taxon>
        <taxon>Alveolata</taxon>
        <taxon>Apicomplexa</taxon>
        <taxon>Aconoidasida</taxon>
        <taxon>Piroplasmida</taxon>
        <taxon>Babesiidae</taxon>
        <taxon>Babesia</taxon>
    </lineage>
</organism>
<keyword evidence="2" id="KW-0732">Signal</keyword>
<keyword evidence="1" id="KW-0472">Membrane</keyword>
<dbReference type="KEGG" id="bbo:BBOV_III007420"/>
<dbReference type="eggNOG" id="ENOG502RX6D">
    <property type="taxonomic scope" value="Eukaryota"/>
</dbReference>
<evidence type="ECO:0000256" key="2">
    <source>
        <dbReference type="SAM" id="SignalP"/>
    </source>
</evidence>
<feature type="signal peptide" evidence="2">
    <location>
        <begin position="1"/>
        <end position="19"/>
    </location>
</feature>
<protein>
    <submittedName>
        <fullName evidence="3">Membrane protein, putative</fullName>
    </submittedName>
</protein>
<evidence type="ECO:0000313" key="4">
    <source>
        <dbReference type="Proteomes" id="UP000002173"/>
    </source>
</evidence>
<dbReference type="RefSeq" id="XP_001611871.1">
    <property type="nucleotide sequence ID" value="XM_001611821.1"/>
</dbReference>
<dbReference type="EMBL" id="AAXT01000001">
    <property type="protein sequence ID" value="EDO08303.1"/>
    <property type="molecule type" value="Genomic_DNA"/>
</dbReference>
<dbReference type="InParanoid" id="A7AP19"/>
<dbReference type="OMA" id="LCYGLWG"/>
<evidence type="ECO:0000256" key="1">
    <source>
        <dbReference type="SAM" id="Phobius"/>
    </source>
</evidence>
<dbReference type="PANTHER" id="PTHR12959:SF11">
    <property type="entry name" value="GPI TRANSAMIDASE COMPONENT PIG-T"/>
    <property type="match status" value="1"/>
</dbReference>
<gene>
    <name evidence="3" type="ORF">BBOV_III007420</name>
</gene>
<keyword evidence="4" id="KW-1185">Reference proteome</keyword>
<dbReference type="GeneID" id="5480122"/>
<feature type="transmembrane region" description="Helical" evidence="1">
    <location>
        <begin position="507"/>
        <end position="530"/>
    </location>
</feature>
<reference evidence="3 4" key="1">
    <citation type="journal article" date="2007" name="PLoS Pathog.">
        <title>Genome sequence of Babesia bovis and comparative analysis of apicomplexan hemoprotozoa.</title>
        <authorList>
            <person name="Brayton K.A."/>
            <person name="Lau A.O.T."/>
            <person name="Herndon D.R."/>
            <person name="Hannick L."/>
            <person name="Kappmeyer L.S."/>
            <person name="Berens S.J."/>
            <person name="Bidwell S.L."/>
            <person name="Brown W.C."/>
            <person name="Crabtree J."/>
            <person name="Fadrosh D."/>
            <person name="Feldblum T."/>
            <person name="Forberger H.A."/>
            <person name="Haas B.J."/>
            <person name="Howell J.M."/>
            <person name="Khouri H."/>
            <person name="Koo H."/>
            <person name="Mann D.J."/>
            <person name="Norimine J."/>
            <person name="Paulsen I.T."/>
            <person name="Radune D."/>
            <person name="Ren Q."/>
            <person name="Smith R.K. Jr."/>
            <person name="Suarez C.E."/>
            <person name="White O."/>
            <person name="Wortman J.R."/>
            <person name="Knowles D.P. Jr."/>
            <person name="McElwain T.F."/>
            <person name="Nene V.M."/>
        </authorList>
    </citation>
    <scope>NUCLEOTIDE SEQUENCE [LARGE SCALE GENOMIC DNA]</scope>
    <source>
        <strain evidence="3">T2Bo</strain>
    </source>
</reference>
<accession>A7AP19</accession>
<dbReference type="FunCoup" id="A7AP19">
    <property type="interactions" value="90"/>
</dbReference>
<proteinExistence type="predicted"/>
<dbReference type="GO" id="GO:0042765">
    <property type="term" value="C:GPI-anchor transamidase complex"/>
    <property type="evidence" value="ECO:0007669"/>
    <property type="project" value="InterPro"/>
</dbReference>
<keyword evidence="1" id="KW-1133">Transmembrane helix</keyword>
<dbReference type="AlphaFoldDB" id="A7AP19"/>
<dbReference type="VEuPathDB" id="PiroplasmaDB:BBOV_III007420"/>
<sequence>MILFCIWFAITLVLRTCLSLHNDVVQEHLSVQPLLDGNFLLVLDVSIATKNYVRSQKDMYYPGVLMDVMAPDLAKLYFRTQVHNFECTQHMGDWHSTWGSTEFDIFNHGETLWATWPNELTPEETYDHFETLALNLWGITGSQFYVLASKNTYVFDIGRLLSIGNEVDNLSSLRSLAASYSEDVFCVDNLYKWRTMLPSLGQMGLLSLINDERVWARSGYKGVRSRMFMERDALKLELQFQLFVDRRNMKKGLWNLYKNKVIPGILPGASRSVVEFIVPEPLKQQFDGVNSMEFDFLDLNTHIQIGGTFEKLFNATENMPTWTPETGLTFRVSELESTVFPVQRRVQSSLSVVVNNRNNTEKHITFVQPLPYWLLPQISTLTLTINHVTEGSDHQAIHWCHGSNCFTPSAHGIESLSMLYDKSEYWIAFGFSLCIPPNSSVECRVDLQKNKLRFDEIEYSMHRGQLIPSGILIDKPGNPLGDPMDLSGRMHYTGPFFSHIVLPDNTMSFNVMAGAGVIVGLLYSVVFHVATSKQHLNDLTSIQHSS</sequence>
<dbReference type="Proteomes" id="UP000002173">
    <property type="component" value="Unassembled WGS sequence"/>
</dbReference>
<feature type="chain" id="PRO_5002706836" evidence="2">
    <location>
        <begin position="20"/>
        <end position="546"/>
    </location>
</feature>
<reference evidence="4" key="3">
    <citation type="journal article" date="2021" name="Int. J. Parasitol.">
        <title>Comparative analysis of gene expression between Babesia bovis blood stages and kinetes allowed by improved genome annotation.</title>
        <authorList>
            <person name="Ueti M.W."/>
            <person name="Johnson W.C."/>
            <person name="Kappmeyer L.S."/>
            <person name="Herndon D.R."/>
            <person name="Mousel M.R."/>
            <person name="Reif K.E."/>
            <person name="Taus N.S."/>
            <person name="Ifeonu O.O."/>
            <person name="Silva J.C."/>
            <person name="Suarez C.E."/>
            <person name="Brayton K.A."/>
        </authorList>
    </citation>
    <scope>NUCLEOTIDE SEQUENCE [LARGE SCALE GENOMIC DNA]</scope>
</reference>